<dbReference type="Pfam" id="PF00141">
    <property type="entry name" value="peroxidase"/>
    <property type="match status" value="1"/>
</dbReference>
<evidence type="ECO:0000313" key="9">
    <source>
        <dbReference type="EMBL" id="PPR05095.1"/>
    </source>
</evidence>
<name>A0A409YQ07_9AGAR</name>
<feature type="signal peptide" evidence="7">
    <location>
        <begin position="1"/>
        <end position="18"/>
    </location>
</feature>
<evidence type="ECO:0000256" key="2">
    <source>
        <dbReference type="ARBA" id="ARBA00022617"/>
    </source>
</evidence>
<dbReference type="GO" id="GO:0046872">
    <property type="term" value="F:metal ion binding"/>
    <property type="evidence" value="ECO:0007669"/>
    <property type="project" value="UniProtKB-UniRule"/>
</dbReference>
<evidence type="ECO:0000256" key="5">
    <source>
        <dbReference type="ARBA" id="ARBA00023004"/>
    </source>
</evidence>
<dbReference type="PRINTS" id="PR00458">
    <property type="entry name" value="PEROXIDASE"/>
</dbReference>
<accession>A0A409YQ07</accession>
<keyword evidence="1 7" id="KW-0575">Peroxidase</keyword>
<dbReference type="EC" id="1.11.1.-" evidence="7"/>
<protein>
    <recommendedName>
        <fullName evidence="7">Peroxidase</fullName>
        <ecNumber evidence="7">1.11.1.-</ecNumber>
    </recommendedName>
</protein>
<dbReference type="InterPro" id="IPR044831">
    <property type="entry name" value="Ccp1-like"/>
</dbReference>
<comment type="similarity">
    <text evidence="6">Belongs to the peroxidase family.</text>
</comment>
<dbReference type="STRING" id="181874.A0A409YQ07"/>
<keyword evidence="10" id="KW-1185">Reference proteome</keyword>
<dbReference type="GO" id="GO:0034599">
    <property type="term" value="P:cellular response to oxidative stress"/>
    <property type="evidence" value="ECO:0007669"/>
    <property type="project" value="InterPro"/>
</dbReference>
<evidence type="ECO:0000256" key="7">
    <source>
        <dbReference type="RuleBase" id="RU363051"/>
    </source>
</evidence>
<dbReference type="GO" id="GO:0004601">
    <property type="term" value="F:peroxidase activity"/>
    <property type="evidence" value="ECO:0007669"/>
    <property type="project" value="UniProtKB-KW"/>
</dbReference>
<dbReference type="InParanoid" id="A0A409YQ07"/>
<evidence type="ECO:0000256" key="3">
    <source>
        <dbReference type="ARBA" id="ARBA00022723"/>
    </source>
</evidence>
<gene>
    <name evidence="9" type="ORF">CVT24_010082</name>
</gene>
<dbReference type="Proteomes" id="UP000284842">
    <property type="component" value="Unassembled WGS sequence"/>
</dbReference>
<dbReference type="AlphaFoldDB" id="A0A409YQ07"/>
<dbReference type="PANTHER" id="PTHR31356">
    <property type="entry name" value="THYLAKOID LUMENAL 29 KDA PROTEIN, CHLOROPLASTIC-RELATED"/>
    <property type="match status" value="1"/>
</dbReference>
<dbReference type="InterPro" id="IPR010255">
    <property type="entry name" value="Haem_peroxidase_sf"/>
</dbReference>
<dbReference type="PANTHER" id="PTHR31356:SF53">
    <property type="entry name" value="HEME PEROXIDASE"/>
    <property type="match status" value="1"/>
</dbReference>
<reference evidence="9 10" key="1">
    <citation type="journal article" date="2018" name="Evol. Lett.">
        <title>Horizontal gene cluster transfer increased hallucinogenic mushroom diversity.</title>
        <authorList>
            <person name="Reynolds H.T."/>
            <person name="Vijayakumar V."/>
            <person name="Gluck-Thaler E."/>
            <person name="Korotkin H.B."/>
            <person name="Matheny P.B."/>
            <person name="Slot J.C."/>
        </authorList>
    </citation>
    <scope>NUCLEOTIDE SEQUENCE [LARGE SCALE GENOMIC DNA]</scope>
    <source>
        <strain evidence="9 10">2629</strain>
    </source>
</reference>
<keyword evidence="5" id="KW-0408">Iron</keyword>
<dbReference type="PROSITE" id="PS50873">
    <property type="entry name" value="PEROXIDASE_4"/>
    <property type="match status" value="1"/>
</dbReference>
<keyword evidence="4 7" id="KW-0560">Oxidoreductase</keyword>
<evidence type="ECO:0000256" key="6">
    <source>
        <dbReference type="RuleBase" id="RU004241"/>
    </source>
</evidence>
<feature type="domain" description="Plant heme peroxidase family profile" evidence="8">
    <location>
        <begin position="62"/>
        <end position="242"/>
    </location>
</feature>
<dbReference type="Gene3D" id="1.10.520.10">
    <property type="match status" value="1"/>
</dbReference>
<keyword evidence="7" id="KW-0732">Signal</keyword>
<dbReference type="OrthoDB" id="5985073at2759"/>
<keyword evidence="3" id="KW-0479">Metal-binding</keyword>
<evidence type="ECO:0000256" key="1">
    <source>
        <dbReference type="ARBA" id="ARBA00022559"/>
    </source>
</evidence>
<dbReference type="GO" id="GO:0020037">
    <property type="term" value="F:heme binding"/>
    <property type="evidence" value="ECO:0007669"/>
    <property type="project" value="UniProtKB-UniRule"/>
</dbReference>
<sequence length="520" mass="57338">MNFLFLLSFLLLSPYVRAAPRDERVDDELENLYFEYGTPVGPERGSRVLGGAETCNDEFRINNRNIPAEFIRLAYHDSATHNKFDGTGGLDGSIRFRAELDRPENVGAVGMFTTFLRSHSGVNQLVSWADVIAFNVVAVVAGCDGPLIPFRGGRVDATVPGPPGVPEPHQSLESHTESFRRQGFNKEEMIGLVACGHTLGGVRSLDFPDHVAPSPDNDQDNIHLFDTTHTFDNAVVTEYLSGNTQNPLVNHPNTTMLSDLRIFSSDGNKTMQRLANPNHFQRTCGNLLERMINTVPRGVKLRPPVKPIPIKAGDALLEVTATTRILRTSMRFLKANPNRKVTLHWHDTANRPNSFSALPTNVTTNVTPLASRHGMTPTRYWFEAPIGLTSVSKYWFTYDELDGRGPRKFDNKGKGFLIEQDELLFAPTLSGGFPRKLVVGLHSNLLPSAVTGTIFDFNNEATTPTQGAPLTFQRDTSIPDAAGYSFYSASFSSAHGATFDVQALVNGKAIKAEFLRVSYI</sequence>
<dbReference type="EMBL" id="NHTK01000846">
    <property type="protein sequence ID" value="PPR05095.1"/>
    <property type="molecule type" value="Genomic_DNA"/>
</dbReference>
<proteinExistence type="inferred from homology"/>
<comment type="caution">
    <text evidence="9">The sequence shown here is derived from an EMBL/GenBank/DDBJ whole genome shotgun (WGS) entry which is preliminary data.</text>
</comment>
<dbReference type="Gene3D" id="1.10.420.10">
    <property type="entry name" value="Peroxidase, domain 2"/>
    <property type="match status" value="1"/>
</dbReference>
<evidence type="ECO:0000256" key="4">
    <source>
        <dbReference type="ARBA" id="ARBA00023002"/>
    </source>
</evidence>
<feature type="chain" id="PRO_5018814233" description="Peroxidase" evidence="7">
    <location>
        <begin position="19"/>
        <end position="520"/>
    </location>
</feature>
<organism evidence="9 10">
    <name type="scientific">Panaeolus cyanescens</name>
    <dbReference type="NCBI Taxonomy" id="181874"/>
    <lineage>
        <taxon>Eukaryota</taxon>
        <taxon>Fungi</taxon>
        <taxon>Dikarya</taxon>
        <taxon>Basidiomycota</taxon>
        <taxon>Agaricomycotina</taxon>
        <taxon>Agaricomycetes</taxon>
        <taxon>Agaricomycetidae</taxon>
        <taxon>Agaricales</taxon>
        <taxon>Agaricineae</taxon>
        <taxon>Galeropsidaceae</taxon>
        <taxon>Panaeolus</taxon>
    </lineage>
</organism>
<dbReference type="InterPro" id="IPR002016">
    <property type="entry name" value="Haem_peroxidase"/>
</dbReference>
<dbReference type="GO" id="GO:0000302">
    <property type="term" value="P:response to reactive oxygen species"/>
    <property type="evidence" value="ECO:0007669"/>
    <property type="project" value="TreeGrafter"/>
</dbReference>
<dbReference type="SUPFAM" id="SSF48113">
    <property type="entry name" value="Heme-dependent peroxidases"/>
    <property type="match status" value="1"/>
</dbReference>
<evidence type="ECO:0000313" key="10">
    <source>
        <dbReference type="Proteomes" id="UP000284842"/>
    </source>
</evidence>
<evidence type="ECO:0000259" key="8">
    <source>
        <dbReference type="PROSITE" id="PS50873"/>
    </source>
</evidence>
<dbReference type="GO" id="GO:0042744">
    <property type="term" value="P:hydrogen peroxide catabolic process"/>
    <property type="evidence" value="ECO:0007669"/>
    <property type="project" value="TreeGrafter"/>
</dbReference>
<keyword evidence="2" id="KW-0349">Heme</keyword>